<dbReference type="AlphaFoldDB" id="A0A9D1WPI8"/>
<name>A0A9D1WPI8_9FIRM</name>
<dbReference type="Gene3D" id="3.60.15.10">
    <property type="entry name" value="Ribonuclease Z/Hydroxyacylglutathione hydrolase-like"/>
    <property type="match status" value="1"/>
</dbReference>
<organism evidence="2 3">
    <name type="scientific">Candidatus Anaerotruncus excrementipullorum</name>
    <dbReference type="NCBI Taxonomy" id="2838465"/>
    <lineage>
        <taxon>Bacteria</taxon>
        <taxon>Bacillati</taxon>
        <taxon>Bacillota</taxon>
        <taxon>Clostridia</taxon>
        <taxon>Eubacteriales</taxon>
        <taxon>Oscillospiraceae</taxon>
        <taxon>Anaerotruncus</taxon>
    </lineage>
</organism>
<dbReference type="PANTHER" id="PTHR30619">
    <property type="entry name" value="DNA INTERNALIZATION/COMPETENCE PROTEIN COMEC/REC2"/>
    <property type="match status" value="1"/>
</dbReference>
<dbReference type="SMART" id="SM00849">
    <property type="entry name" value="Lactamase_B"/>
    <property type="match status" value="1"/>
</dbReference>
<gene>
    <name evidence="2" type="ORF">H9736_00480</name>
</gene>
<reference evidence="2" key="2">
    <citation type="submission" date="2021-04" db="EMBL/GenBank/DDBJ databases">
        <authorList>
            <person name="Gilroy R."/>
        </authorList>
    </citation>
    <scope>NUCLEOTIDE SEQUENCE</scope>
    <source>
        <strain evidence="2">CHK188-5543</strain>
    </source>
</reference>
<evidence type="ECO:0000313" key="2">
    <source>
        <dbReference type="EMBL" id="HIX64701.1"/>
    </source>
</evidence>
<sequence length="328" mass="34860">MSARRRKKRLQLTPKQAFASLLALAAAFLVVVLLNEAIGSQLPVPSVDEVQSWVDGLSAQTGLTPAPVEVEGKVAAHFIDVGQGDCELIQTESQNVLVDAGNPGDEDKIAAYLRSQQVEQIDLLIATHPHADHIGGMAEIVQQFEIGQVLFAPLPDSLIPTTRTYEELLDAIAAKGLSITAASPGMTFSLGDGAQITILGPVGEFDDLNNASIVFRLDFGQTAFLFTGDAEAPSEDAILDRFGGEAVAAQVLKLGHHGSDTSSQEKWLNAVSPLLAVAEVGYDNSYGHPSPQTVERLDVREIPLLRTDQDGTIVVVSDGESLSVSTEK</sequence>
<evidence type="ECO:0000313" key="3">
    <source>
        <dbReference type="Proteomes" id="UP000886800"/>
    </source>
</evidence>
<dbReference type="CDD" id="cd07731">
    <property type="entry name" value="ComA-like_MBL-fold"/>
    <property type="match status" value="1"/>
</dbReference>
<protein>
    <submittedName>
        <fullName evidence="2">MBL fold metallo-hydrolase</fullName>
    </submittedName>
</protein>
<proteinExistence type="predicted"/>
<reference evidence="2" key="1">
    <citation type="journal article" date="2021" name="PeerJ">
        <title>Extensive microbial diversity within the chicken gut microbiome revealed by metagenomics and culture.</title>
        <authorList>
            <person name="Gilroy R."/>
            <person name="Ravi A."/>
            <person name="Getino M."/>
            <person name="Pursley I."/>
            <person name="Horton D.L."/>
            <person name="Alikhan N.F."/>
            <person name="Baker D."/>
            <person name="Gharbi K."/>
            <person name="Hall N."/>
            <person name="Watson M."/>
            <person name="Adriaenssens E.M."/>
            <person name="Foster-Nyarko E."/>
            <person name="Jarju S."/>
            <person name="Secka A."/>
            <person name="Antonio M."/>
            <person name="Oren A."/>
            <person name="Chaudhuri R.R."/>
            <person name="La Ragione R."/>
            <person name="Hildebrand F."/>
            <person name="Pallen M.J."/>
        </authorList>
    </citation>
    <scope>NUCLEOTIDE SEQUENCE</scope>
    <source>
        <strain evidence="2">CHK188-5543</strain>
    </source>
</reference>
<accession>A0A9D1WPI8</accession>
<comment type="caution">
    <text evidence="2">The sequence shown here is derived from an EMBL/GenBank/DDBJ whole genome shotgun (WGS) entry which is preliminary data.</text>
</comment>
<dbReference type="Pfam" id="PF00753">
    <property type="entry name" value="Lactamase_B"/>
    <property type="match status" value="1"/>
</dbReference>
<dbReference type="Proteomes" id="UP000886800">
    <property type="component" value="Unassembled WGS sequence"/>
</dbReference>
<dbReference type="SUPFAM" id="SSF56281">
    <property type="entry name" value="Metallo-hydrolase/oxidoreductase"/>
    <property type="match status" value="1"/>
</dbReference>
<evidence type="ECO:0000259" key="1">
    <source>
        <dbReference type="SMART" id="SM00849"/>
    </source>
</evidence>
<feature type="domain" description="Metallo-beta-lactamase" evidence="1">
    <location>
        <begin position="83"/>
        <end position="282"/>
    </location>
</feature>
<dbReference type="EMBL" id="DXES01000011">
    <property type="protein sequence ID" value="HIX64701.1"/>
    <property type="molecule type" value="Genomic_DNA"/>
</dbReference>
<dbReference type="InterPro" id="IPR035681">
    <property type="entry name" value="ComA-like_MBL"/>
</dbReference>
<dbReference type="PANTHER" id="PTHR30619:SF7">
    <property type="entry name" value="BETA-LACTAMASE DOMAIN PROTEIN"/>
    <property type="match status" value="1"/>
</dbReference>
<dbReference type="InterPro" id="IPR001279">
    <property type="entry name" value="Metallo-B-lactamas"/>
</dbReference>
<dbReference type="InterPro" id="IPR036866">
    <property type="entry name" value="RibonucZ/Hydroxyglut_hydro"/>
</dbReference>
<dbReference type="InterPro" id="IPR052159">
    <property type="entry name" value="Competence_DNA_uptake"/>
</dbReference>